<name>A0A3A4KAG7_9NOCA</name>
<accession>A0A3A4KAG7</accession>
<proteinExistence type="predicted"/>
<protein>
    <submittedName>
        <fullName evidence="3">TIGR03564 family F420-dependent LLM class oxidoreductase</fullName>
        <ecNumber evidence="3">1.-.-.-</ecNumber>
    </submittedName>
</protein>
<keyword evidence="4" id="KW-1185">Reference proteome</keyword>
<evidence type="ECO:0000313" key="3">
    <source>
        <dbReference type="EMBL" id="RJO76860.1"/>
    </source>
</evidence>
<dbReference type="GO" id="GO:0016705">
    <property type="term" value="F:oxidoreductase activity, acting on paired donors, with incorporation or reduction of molecular oxygen"/>
    <property type="evidence" value="ECO:0007669"/>
    <property type="project" value="InterPro"/>
</dbReference>
<dbReference type="Gene3D" id="3.20.20.30">
    <property type="entry name" value="Luciferase-like domain"/>
    <property type="match status" value="1"/>
</dbReference>
<dbReference type="OrthoDB" id="7054907at2"/>
<dbReference type="PANTHER" id="PTHR43244">
    <property type="match status" value="1"/>
</dbReference>
<sequence>MRIGLYAGDPCDIETRIEQVRVAAEHGLSSVFFNQVLTWDPLVVAALVGAAVPGIELGTAVVPTYPRHPIALAAQALTVAAATGNRFTLGVGPSHKPFIEGVYGMSFDRPARHTREYLTALRTELSGAGHLQLPSVQPPPVLLSALGPVMLRIAGELADGTVTVWTTPATIADHIRPRIDAVAKAPRVVASVMLSVTNRPDAVRAEVAALLGFASDLAGYRALLDRQGQRNVAETVVAGDEETVAAAIDAYATAGATDLLVSLVGDAEEKARTLELAGELSRSRPSRIPAR</sequence>
<dbReference type="Proteomes" id="UP000266677">
    <property type="component" value="Unassembled WGS sequence"/>
</dbReference>
<dbReference type="NCBIfam" id="TIGR03564">
    <property type="entry name" value="F420_MSMEG_4879"/>
    <property type="match status" value="1"/>
</dbReference>
<dbReference type="EC" id="1.-.-.-" evidence="3"/>
<gene>
    <name evidence="3" type="ORF">D5S18_11615</name>
</gene>
<organism evidence="3 4">
    <name type="scientific">Nocardia panacis</name>
    <dbReference type="NCBI Taxonomy" id="2340916"/>
    <lineage>
        <taxon>Bacteria</taxon>
        <taxon>Bacillati</taxon>
        <taxon>Actinomycetota</taxon>
        <taxon>Actinomycetes</taxon>
        <taxon>Mycobacteriales</taxon>
        <taxon>Nocardiaceae</taxon>
        <taxon>Nocardia</taxon>
    </lineage>
</organism>
<dbReference type="InterPro" id="IPR050564">
    <property type="entry name" value="F420-G6PD/mer"/>
</dbReference>
<dbReference type="Pfam" id="PF00296">
    <property type="entry name" value="Bac_luciferase"/>
    <property type="match status" value="1"/>
</dbReference>
<comment type="caution">
    <text evidence="3">The sequence shown here is derived from an EMBL/GenBank/DDBJ whole genome shotgun (WGS) entry which is preliminary data.</text>
</comment>
<keyword evidence="1 3" id="KW-0560">Oxidoreductase</keyword>
<dbReference type="AlphaFoldDB" id="A0A3A4KAG7"/>
<dbReference type="CDD" id="cd01097">
    <property type="entry name" value="Tetrahydromethanopterin_reductase"/>
    <property type="match status" value="1"/>
</dbReference>
<evidence type="ECO:0000256" key="1">
    <source>
        <dbReference type="ARBA" id="ARBA00023002"/>
    </source>
</evidence>
<feature type="domain" description="Luciferase-like" evidence="2">
    <location>
        <begin position="13"/>
        <end position="257"/>
    </location>
</feature>
<dbReference type="InterPro" id="IPR019910">
    <property type="entry name" value="Lucif-like_OxRdtase_MSMEG_4879"/>
</dbReference>
<dbReference type="InterPro" id="IPR011251">
    <property type="entry name" value="Luciferase-like_dom"/>
</dbReference>
<dbReference type="EMBL" id="QZFU01000016">
    <property type="protein sequence ID" value="RJO76860.1"/>
    <property type="molecule type" value="Genomic_DNA"/>
</dbReference>
<dbReference type="PANTHER" id="PTHR43244:SF1">
    <property type="entry name" value="5,10-METHYLENETETRAHYDROMETHANOPTERIN REDUCTASE"/>
    <property type="match status" value="1"/>
</dbReference>
<dbReference type="RefSeq" id="WP_120039792.1">
    <property type="nucleotide sequence ID" value="NZ_QZFU01000016.1"/>
</dbReference>
<dbReference type="SUPFAM" id="SSF51679">
    <property type="entry name" value="Bacterial luciferase-like"/>
    <property type="match status" value="1"/>
</dbReference>
<reference evidence="3 4" key="1">
    <citation type="submission" date="2018-09" db="EMBL/GenBank/DDBJ databases">
        <title>YIM PH21274 draft genome.</title>
        <authorList>
            <person name="Miao C."/>
        </authorList>
    </citation>
    <scope>NUCLEOTIDE SEQUENCE [LARGE SCALE GENOMIC DNA]</scope>
    <source>
        <strain evidence="3 4">YIM PH 21724</strain>
    </source>
</reference>
<dbReference type="InterPro" id="IPR036661">
    <property type="entry name" value="Luciferase-like_sf"/>
</dbReference>
<evidence type="ECO:0000259" key="2">
    <source>
        <dbReference type="Pfam" id="PF00296"/>
    </source>
</evidence>
<evidence type="ECO:0000313" key="4">
    <source>
        <dbReference type="Proteomes" id="UP000266677"/>
    </source>
</evidence>